<accession>A0ABQ1SJW6</accession>
<feature type="domain" description="RES" evidence="1">
    <location>
        <begin position="14"/>
        <end position="140"/>
    </location>
</feature>
<name>A0ABQ1SJW6_9FLAO</name>
<proteinExistence type="predicted"/>
<dbReference type="Proteomes" id="UP000599179">
    <property type="component" value="Unassembled WGS sequence"/>
</dbReference>
<evidence type="ECO:0000259" key="1">
    <source>
        <dbReference type="SMART" id="SM00953"/>
    </source>
</evidence>
<evidence type="ECO:0000313" key="2">
    <source>
        <dbReference type="EMBL" id="GGE38926.1"/>
    </source>
</evidence>
<dbReference type="InterPro" id="IPR014914">
    <property type="entry name" value="RES_dom"/>
</dbReference>
<organism evidence="2 3">
    <name type="scientific">Psychroflexus planctonicus</name>
    <dbReference type="NCBI Taxonomy" id="1526575"/>
    <lineage>
        <taxon>Bacteria</taxon>
        <taxon>Pseudomonadati</taxon>
        <taxon>Bacteroidota</taxon>
        <taxon>Flavobacteriia</taxon>
        <taxon>Flavobacteriales</taxon>
        <taxon>Flavobacteriaceae</taxon>
        <taxon>Psychroflexus</taxon>
    </lineage>
</organism>
<gene>
    <name evidence="2" type="ORF">GCM10010832_19000</name>
</gene>
<dbReference type="RefSeq" id="WP_188458886.1">
    <property type="nucleotide sequence ID" value="NZ_BMGM01000008.1"/>
</dbReference>
<comment type="caution">
    <text evidence="2">The sequence shown here is derived from an EMBL/GenBank/DDBJ whole genome shotgun (WGS) entry which is preliminary data.</text>
</comment>
<reference evidence="3" key="1">
    <citation type="journal article" date="2019" name="Int. J. Syst. Evol. Microbiol.">
        <title>The Global Catalogue of Microorganisms (GCM) 10K type strain sequencing project: providing services to taxonomists for standard genome sequencing and annotation.</title>
        <authorList>
            <consortium name="The Broad Institute Genomics Platform"/>
            <consortium name="The Broad Institute Genome Sequencing Center for Infectious Disease"/>
            <person name="Wu L."/>
            <person name="Ma J."/>
        </authorList>
    </citation>
    <scope>NUCLEOTIDE SEQUENCE [LARGE SCALE GENOMIC DNA]</scope>
    <source>
        <strain evidence="3">CGMCC 1.12931</strain>
    </source>
</reference>
<evidence type="ECO:0000313" key="3">
    <source>
        <dbReference type="Proteomes" id="UP000599179"/>
    </source>
</evidence>
<dbReference type="EMBL" id="BMGM01000008">
    <property type="protein sequence ID" value="GGE38926.1"/>
    <property type="molecule type" value="Genomic_DNA"/>
</dbReference>
<keyword evidence="3" id="KW-1185">Reference proteome</keyword>
<protein>
    <recommendedName>
        <fullName evidence="1">RES domain-containing protein</fullName>
    </recommendedName>
</protein>
<dbReference type="SMART" id="SM00953">
    <property type="entry name" value="RES"/>
    <property type="match status" value="1"/>
</dbReference>
<sequence length="152" mass="17613">MKVFRLSRKKYVKEFNGRGASKFGNRWNSKGIEVIYTAESRALAMAEVAVHLNLATLPSDFMMLEIYIPDEIEIEKLSLKRLSKGWNMHPHYLETQKLGDEFINSLETCILKVPSAVVKGDFNYLLNPHHPDFKKIDIASVSYFPFDKRLFK</sequence>
<dbReference type="Pfam" id="PF08808">
    <property type="entry name" value="RES"/>
    <property type="match status" value="1"/>
</dbReference>